<dbReference type="InterPro" id="IPR017871">
    <property type="entry name" value="ABC_transporter-like_CS"/>
</dbReference>
<evidence type="ECO:0000313" key="7">
    <source>
        <dbReference type="EMBL" id="QCI69332.1"/>
    </source>
</evidence>
<dbReference type="PROSITE" id="PS50893">
    <property type="entry name" value="ABC_TRANSPORTER_2"/>
    <property type="match status" value="2"/>
</dbReference>
<dbReference type="InterPro" id="IPR003439">
    <property type="entry name" value="ABC_transporter-like_ATP-bd"/>
</dbReference>
<dbReference type="GO" id="GO:0005886">
    <property type="term" value="C:plasma membrane"/>
    <property type="evidence" value="ECO:0007669"/>
    <property type="project" value="UniProtKB-SubCell"/>
</dbReference>
<dbReference type="InterPro" id="IPR013563">
    <property type="entry name" value="Oligopep_ABC_C"/>
</dbReference>
<feature type="domain" description="ABC transporter" evidence="6">
    <location>
        <begin position="383"/>
        <end position="625"/>
    </location>
</feature>
<sequence>MALAETAAPETGGVTAVAHGKGDEVLLSVRDLHVHFHTSRGIVRAVEGVSYEVRPGEVLAIVGESGCGKSVSSLAVMGLLAKPAGRVEKGEIIFDGRDLLKLSGEDMRAIRGRDIAMIFQEPMTSLNPVLTIGLQVMEPLLIHLAMTEAQARARAVELLTLVGITDPDRRLDQYPHQMSGGMRQRIMIAIGLACNPKLIIADEPTTALDVTIQAQILELMKDLSRRLGIAMVIITHNLGIVARYADRVAVMYAARIVETGSADDIFLKPRHPYAVGLMRSVPRLDRPRGARLQTIEGMPPDLRNPPVGCRFAPRCPLKIAVCEAQAPDLLGVGPAHFARCHRSADLAAGLAVFAEEGTAPSAAIDYTGAPILAVEGLKTHFWVSRKTSWFSSELATVKAVDDVSFAIRKGETLGLVGESGCGKTTVGRTVLRLENPTEGAIRFEGQDLAHLSQKELRPVRRRMQVVFQDPFSSLNPRMTVGDIIAEPMLVHGIAATKAEARARVDDYLTRVGLFPYMAERYPHEMSGGQRQRIGIARALAFEPQLIVCDEPVSALDVSIQGQVINLLEDLKRQFDLTFLFIAHDLAVVRHISDRIIVMYLGRIMEVADRDALYAEPLHPYTRALLDAAPVPDPVKERGRKPRALAGEIPSPLNPPKGCVFHTRCPLADDHCRTVVPAARELAGHVVACHKA</sequence>
<dbReference type="FunFam" id="3.40.50.300:FF:000016">
    <property type="entry name" value="Oligopeptide ABC transporter ATP-binding component"/>
    <property type="match status" value="2"/>
</dbReference>
<dbReference type="PANTHER" id="PTHR43776">
    <property type="entry name" value="TRANSPORT ATP-BINDING PROTEIN"/>
    <property type="match status" value="1"/>
</dbReference>
<comment type="subcellular location">
    <subcellularLocation>
        <location evidence="1">Cell inner membrane</location>
        <topology evidence="1">Peripheral membrane protein</topology>
    </subcellularLocation>
</comment>
<organism evidence="7 8">
    <name type="scientific">Phreatobacter stygius</name>
    <dbReference type="NCBI Taxonomy" id="1940610"/>
    <lineage>
        <taxon>Bacteria</taxon>
        <taxon>Pseudomonadati</taxon>
        <taxon>Pseudomonadota</taxon>
        <taxon>Alphaproteobacteria</taxon>
        <taxon>Hyphomicrobiales</taxon>
        <taxon>Phreatobacteraceae</taxon>
        <taxon>Phreatobacter</taxon>
    </lineage>
</organism>
<protein>
    <submittedName>
        <fullName evidence="7">ABC transporter ATP-binding protein</fullName>
    </submittedName>
</protein>
<dbReference type="GO" id="GO:0015833">
    <property type="term" value="P:peptide transport"/>
    <property type="evidence" value="ECO:0007669"/>
    <property type="project" value="InterPro"/>
</dbReference>
<evidence type="ECO:0000256" key="5">
    <source>
        <dbReference type="ARBA" id="ARBA00022840"/>
    </source>
</evidence>
<dbReference type="Proteomes" id="UP000298781">
    <property type="component" value="Chromosome"/>
</dbReference>
<keyword evidence="3" id="KW-0813">Transport</keyword>
<comment type="similarity">
    <text evidence="2">Belongs to the ABC transporter superfamily.</text>
</comment>
<dbReference type="NCBIfam" id="NF007739">
    <property type="entry name" value="PRK10419.1"/>
    <property type="match status" value="2"/>
</dbReference>
<feature type="domain" description="ABC transporter" evidence="6">
    <location>
        <begin position="29"/>
        <end position="278"/>
    </location>
</feature>
<dbReference type="GO" id="GO:0016887">
    <property type="term" value="F:ATP hydrolysis activity"/>
    <property type="evidence" value="ECO:0007669"/>
    <property type="project" value="InterPro"/>
</dbReference>
<proteinExistence type="inferred from homology"/>
<dbReference type="PROSITE" id="PS00211">
    <property type="entry name" value="ABC_TRANSPORTER_1"/>
    <property type="match status" value="2"/>
</dbReference>
<dbReference type="InterPro" id="IPR003593">
    <property type="entry name" value="AAA+_ATPase"/>
</dbReference>
<dbReference type="PANTHER" id="PTHR43776:SF7">
    <property type="entry name" value="D,D-DIPEPTIDE TRANSPORT ATP-BINDING PROTEIN DDPF-RELATED"/>
    <property type="match status" value="1"/>
</dbReference>
<keyword evidence="8" id="KW-1185">Reference proteome</keyword>
<keyword evidence="4" id="KW-0547">Nucleotide-binding</keyword>
<dbReference type="InterPro" id="IPR050319">
    <property type="entry name" value="ABC_transp_ATP-bind"/>
</dbReference>
<gene>
    <name evidence="7" type="ORF">E8M01_20900</name>
</gene>
<dbReference type="Pfam" id="PF08352">
    <property type="entry name" value="oligo_HPY"/>
    <property type="match status" value="2"/>
</dbReference>
<dbReference type="KEGG" id="pstg:E8M01_20900"/>
<accession>A0A4D7BP04</accession>
<dbReference type="InterPro" id="IPR027417">
    <property type="entry name" value="P-loop_NTPase"/>
</dbReference>
<dbReference type="OrthoDB" id="9802264at2"/>
<dbReference type="AlphaFoldDB" id="A0A4D7BP04"/>
<dbReference type="Pfam" id="PF00005">
    <property type="entry name" value="ABC_tran"/>
    <property type="match status" value="2"/>
</dbReference>
<evidence type="ECO:0000256" key="4">
    <source>
        <dbReference type="ARBA" id="ARBA00022741"/>
    </source>
</evidence>
<evidence type="ECO:0000256" key="2">
    <source>
        <dbReference type="ARBA" id="ARBA00005417"/>
    </source>
</evidence>
<dbReference type="NCBIfam" id="TIGR01727">
    <property type="entry name" value="oligo_HPY"/>
    <property type="match status" value="2"/>
</dbReference>
<dbReference type="SMART" id="SM00382">
    <property type="entry name" value="AAA"/>
    <property type="match status" value="2"/>
</dbReference>
<evidence type="ECO:0000256" key="3">
    <source>
        <dbReference type="ARBA" id="ARBA00022448"/>
    </source>
</evidence>
<evidence type="ECO:0000256" key="1">
    <source>
        <dbReference type="ARBA" id="ARBA00004417"/>
    </source>
</evidence>
<dbReference type="CDD" id="cd03257">
    <property type="entry name" value="ABC_NikE_OppD_transporters"/>
    <property type="match status" value="2"/>
</dbReference>
<dbReference type="GO" id="GO:0005524">
    <property type="term" value="F:ATP binding"/>
    <property type="evidence" value="ECO:0007669"/>
    <property type="project" value="UniProtKB-KW"/>
</dbReference>
<keyword evidence="5 7" id="KW-0067">ATP-binding</keyword>
<dbReference type="EMBL" id="CP039690">
    <property type="protein sequence ID" value="QCI69332.1"/>
    <property type="molecule type" value="Genomic_DNA"/>
</dbReference>
<dbReference type="NCBIfam" id="NF008453">
    <property type="entry name" value="PRK11308.1"/>
    <property type="match status" value="2"/>
</dbReference>
<dbReference type="SUPFAM" id="SSF52540">
    <property type="entry name" value="P-loop containing nucleoside triphosphate hydrolases"/>
    <property type="match status" value="2"/>
</dbReference>
<evidence type="ECO:0000259" key="6">
    <source>
        <dbReference type="PROSITE" id="PS50893"/>
    </source>
</evidence>
<reference evidence="7 8" key="1">
    <citation type="submission" date="2019-04" db="EMBL/GenBank/DDBJ databases">
        <title>Phreatobacter aquaticus sp. nov.</title>
        <authorList>
            <person name="Choi A."/>
        </authorList>
    </citation>
    <scope>NUCLEOTIDE SEQUENCE [LARGE SCALE GENOMIC DNA]</scope>
    <source>
        <strain evidence="7 8">KCTC 52518</strain>
    </source>
</reference>
<dbReference type="GO" id="GO:0055085">
    <property type="term" value="P:transmembrane transport"/>
    <property type="evidence" value="ECO:0007669"/>
    <property type="project" value="UniProtKB-ARBA"/>
</dbReference>
<dbReference type="Gene3D" id="3.40.50.300">
    <property type="entry name" value="P-loop containing nucleotide triphosphate hydrolases"/>
    <property type="match status" value="2"/>
</dbReference>
<name>A0A4D7BP04_9HYPH</name>
<evidence type="ECO:0000313" key="8">
    <source>
        <dbReference type="Proteomes" id="UP000298781"/>
    </source>
</evidence>